<reference evidence="12" key="1">
    <citation type="submission" date="2019-11" db="EMBL/GenBank/DDBJ databases">
        <authorList>
            <person name="Feng L."/>
        </authorList>
    </citation>
    <scope>NUCLEOTIDE SEQUENCE</scope>
    <source>
        <strain evidence="12">AundefinedLFYP135</strain>
    </source>
</reference>
<dbReference type="GO" id="GO:0006355">
    <property type="term" value="P:regulation of DNA-templated transcription"/>
    <property type="evidence" value="ECO:0007669"/>
    <property type="project" value="InterPro"/>
</dbReference>
<dbReference type="SUPFAM" id="SSF46894">
    <property type="entry name" value="C-terminal effector domain of the bipartite response regulators"/>
    <property type="match status" value="1"/>
</dbReference>
<dbReference type="GO" id="GO:0000976">
    <property type="term" value="F:transcription cis-regulatory region binding"/>
    <property type="evidence" value="ECO:0007669"/>
    <property type="project" value="TreeGrafter"/>
</dbReference>
<dbReference type="EMBL" id="CACRSL010000005">
    <property type="protein sequence ID" value="VYT25135.1"/>
    <property type="molecule type" value="Genomic_DNA"/>
</dbReference>
<evidence type="ECO:0000256" key="7">
    <source>
        <dbReference type="ARBA" id="ARBA00024867"/>
    </source>
</evidence>
<evidence type="ECO:0000313" key="12">
    <source>
        <dbReference type="EMBL" id="VYT25135.1"/>
    </source>
</evidence>
<name>A0A6N2V356_9FIRM</name>
<dbReference type="Gene3D" id="6.10.250.690">
    <property type="match status" value="1"/>
</dbReference>
<keyword evidence="5 9" id="KW-0238">DNA-binding</keyword>
<dbReference type="InterPro" id="IPR001789">
    <property type="entry name" value="Sig_transdc_resp-reg_receiver"/>
</dbReference>
<dbReference type="InterPro" id="IPR036388">
    <property type="entry name" value="WH-like_DNA-bd_sf"/>
</dbReference>
<dbReference type="SUPFAM" id="SSF52172">
    <property type="entry name" value="CheY-like"/>
    <property type="match status" value="1"/>
</dbReference>
<evidence type="ECO:0000256" key="8">
    <source>
        <dbReference type="PROSITE-ProRule" id="PRU00169"/>
    </source>
</evidence>
<dbReference type="FunFam" id="1.10.10.10:FF:000018">
    <property type="entry name" value="DNA-binding response regulator ResD"/>
    <property type="match status" value="1"/>
</dbReference>
<evidence type="ECO:0000256" key="6">
    <source>
        <dbReference type="ARBA" id="ARBA00023163"/>
    </source>
</evidence>
<feature type="modified residue" description="4-aspartylphosphate" evidence="8">
    <location>
        <position position="67"/>
    </location>
</feature>
<keyword evidence="6" id="KW-0804">Transcription</keyword>
<dbReference type="InterPro" id="IPR001867">
    <property type="entry name" value="OmpR/PhoB-type_DNA-bd"/>
</dbReference>
<dbReference type="Gene3D" id="3.40.50.2300">
    <property type="match status" value="1"/>
</dbReference>
<dbReference type="PANTHER" id="PTHR48111:SF40">
    <property type="entry name" value="PHOSPHATE REGULON TRANSCRIPTIONAL REGULATORY PROTEIN PHOB"/>
    <property type="match status" value="1"/>
</dbReference>
<dbReference type="Pfam" id="PF00486">
    <property type="entry name" value="Trans_reg_C"/>
    <property type="match status" value="1"/>
</dbReference>
<feature type="DNA-binding region" description="OmpR/PhoB-type" evidence="9">
    <location>
        <begin position="145"/>
        <end position="244"/>
    </location>
</feature>
<evidence type="ECO:0000256" key="2">
    <source>
        <dbReference type="ARBA" id="ARBA00022553"/>
    </source>
</evidence>
<feature type="domain" description="Response regulatory" evidence="10">
    <location>
        <begin position="18"/>
        <end position="134"/>
    </location>
</feature>
<evidence type="ECO:0000256" key="3">
    <source>
        <dbReference type="ARBA" id="ARBA00023012"/>
    </source>
</evidence>
<comment type="function">
    <text evidence="7">May play the central regulatory role in sporulation. It may be an element of the effector pathway responsible for the activation of sporulation genes in response to nutritional stress. Spo0A may act in concert with spo0H (a sigma factor) to control the expression of some genes that are critical to the sporulation process.</text>
</comment>
<accession>A0A6N2V356</accession>
<evidence type="ECO:0000256" key="1">
    <source>
        <dbReference type="ARBA" id="ARBA00018672"/>
    </source>
</evidence>
<gene>
    <name evidence="12" type="primary">walR_2</name>
    <name evidence="12" type="ORF">AULFYP135_02278</name>
</gene>
<dbReference type="GO" id="GO:0032993">
    <property type="term" value="C:protein-DNA complex"/>
    <property type="evidence" value="ECO:0007669"/>
    <property type="project" value="TreeGrafter"/>
</dbReference>
<dbReference type="InterPro" id="IPR016032">
    <property type="entry name" value="Sig_transdc_resp-reg_C-effctor"/>
</dbReference>
<evidence type="ECO:0000256" key="5">
    <source>
        <dbReference type="ARBA" id="ARBA00023125"/>
    </source>
</evidence>
<sequence length="246" mass="27285">MEYGRAGGGIEALAMAKLIYITEDDDNIRELLRCTLESYGYRVQCFDGAAGMFDAIRGELPDLILLDIMMPGMDGMEALRILKNDQRTGPVPVIMLTAKSGEVDKVTGLDLGADDYITKPFGLLELTARVRAALRRNPSGGGKGENILTAADITLNVDSHEVFRDGTPLELTLKEFELLKLLILNSNRVVPRENLLGEIWGYDYMGETRTLDMHIKTLRAKLGDDADNPRYIKTVRSVGYKFIAKP</sequence>
<dbReference type="PROSITE" id="PS51755">
    <property type="entry name" value="OMPR_PHOB"/>
    <property type="match status" value="1"/>
</dbReference>
<feature type="domain" description="OmpR/PhoB-type" evidence="11">
    <location>
        <begin position="145"/>
        <end position="244"/>
    </location>
</feature>
<dbReference type="InterPro" id="IPR011006">
    <property type="entry name" value="CheY-like_superfamily"/>
</dbReference>
<evidence type="ECO:0000256" key="9">
    <source>
        <dbReference type="PROSITE-ProRule" id="PRU01091"/>
    </source>
</evidence>
<dbReference type="Pfam" id="PF00072">
    <property type="entry name" value="Response_reg"/>
    <property type="match status" value="1"/>
</dbReference>
<dbReference type="InterPro" id="IPR039420">
    <property type="entry name" value="WalR-like"/>
</dbReference>
<evidence type="ECO:0000256" key="4">
    <source>
        <dbReference type="ARBA" id="ARBA00023015"/>
    </source>
</evidence>
<dbReference type="Gene3D" id="1.10.10.10">
    <property type="entry name" value="Winged helix-like DNA-binding domain superfamily/Winged helix DNA-binding domain"/>
    <property type="match status" value="1"/>
</dbReference>
<keyword evidence="4" id="KW-0805">Transcription regulation</keyword>
<dbReference type="GO" id="GO:0000156">
    <property type="term" value="F:phosphorelay response regulator activity"/>
    <property type="evidence" value="ECO:0007669"/>
    <property type="project" value="TreeGrafter"/>
</dbReference>
<dbReference type="GO" id="GO:0005829">
    <property type="term" value="C:cytosol"/>
    <property type="evidence" value="ECO:0007669"/>
    <property type="project" value="TreeGrafter"/>
</dbReference>
<evidence type="ECO:0000259" key="11">
    <source>
        <dbReference type="PROSITE" id="PS51755"/>
    </source>
</evidence>
<dbReference type="CDD" id="cd00383">
    <property type="entry name" value="trans_reg_C"/>
    <property type="match status" value="1"/>
</dbReference>
<dbReference type="AlphaFoldDB" id="A0A6N2V356"/>
<dbReference type="SMART" id="SM00448">
    <property type="entry name" value="REC"/>
    <property type="match status" value="1"/>
</dbReference>
<dbReference type="SMART" id="SM00862">
    <property type="entry name" value="Trans_reg_C"/>
    <property type="match status" value="1"/>
</dbReference>
<evidence type="ECO:0000259" key="10">
    <source>
        <dbReference type="PROSITE" id="PS50110"/>
    </source>
</evidence>
<proteinExistence type="predicted"/>
<dbReference type="PROSITE" id="PS50110">
    <property type="entry name" value="RESPONSE_REGULATORY"/>
    <property type="match status" value="1"/>
</dbReference>
<keyword evidence="3" id="KW-0902">Two-component regulatory system</keyword>
<organism evidence="12">
    <name type="scientific">uncultured Anaerotruncus sp</name>
    <dbReference type="NCBI Taxonomy" id="905011"/>
    <lineage>
        <taxon>Bacteria</taxon>
        <taxon>Bacillati</taxon>
        <taxon>Bacillota</taxon>
        <taxon>Clostridia</taxon>
        <taxon>Eubacteriales</taxon>
        <taxon>Oscillospiraceae</taxon>
        <taxon>Anaerotruncus</taxon>
        <taxon>environmental samples</taxon>
    </lineage>
</organism>
<keyword evidence="2 8" id="KW-0597">Phosphoprotein</keyword>
<protein>
    <recommendedName>
        <fullName evidence="1">Stage 0 sporulation protein A homolog</fullName>
    </recommendedName>
</protein>
<dbReference type="PANTHER" id="PTHR48111">
    <property type="entry name" value="REGULATOR OF RPOS"/>
    <property type="match status" value="1"/>
</dbReference>